<dbReference type="AlphaFoldDB" id="A0A0B7ALN3"/>
<gene>
    <name evidence="2" type="primary">ORF126326</name>
</gene>
<reference evidence="2" key="1">
    <citation type="submission" date="2014-12" db="EMBL/GenBank/DDBJ databases">
        <title>Insight into the proteome of Arion vulgaris.</title>
        <authorList>
            <person name="Aradska J."/>
            <person name="Bulat T."/>
            <person name="Smidak R."/>
            <person name="Sarate P."/>
            <person name="Gangsoo J."/>
            <person name="Sialana F."/>
            <person name="Bilban M."/>
            <person name="Lubec G."/>
        </authorList>
    </citation>
    <scope>NUCLEOTIDE SEQUENCE</scope>
    <source>
        <tissue evidence="2">Skin</tissue>
    </source>
</reference>
<evidence type="ECO:0000313" key="2">
    <source>
        <dbReference type="EMBL" id="CEK81487.1"/>
    </source>
</evidence>
<name>A0A0B7ALN3_9EUPU</name>
<protein>
    <submittedName>
        <fullName evidence="2">Uncharacterized protein</fullName>
    </submittedName>
</protein>
<accession>A0A0B7ALN3</accession>
<dbReference type="EMBL" id="HACG01034622">
    <property type="protein sequence ID" value="CEK81487.1"/>
    <property type="molecule type" value="Transcribed_RNA"/>
</dbReference>
<feature type="region of interest" description="Disordered" evidence="1">
    <location>
        <begin position="38"/>
        <end position="60"/>
    </location>
</feature>
<organism evidence="2">
    <name type="scientific">Arion vulgaris</name>
    <dbReference type="NCBI Taxonomy" id="1028688"/>
    <lineage>
        <taxon>Eukaryota</taxon>
        <taxon>Metazoa</taxon>
        <taxon>Spiralia</taxon>
        <taxon>Lophotrochozoa</taxon>
        <taxon>Mollusca</taxon>
        <taxon>Gastropoda</taxon>
        <taxon>Heterobranchia</taxon>
        <taxon>Euthyneura</taxon>
        <taxon>Panpulmonata</taxon>
        <taxon>Eupulmonata</taxon>
        <taxon>Stylommatophora</taxon>
        <taxon>Helicina</taxon>
        <taxon>Arionoidea</taxon>
        <taxon>Arionidae</taxon>
        <taxon>Arion</taxon>
    </lineage>
</organism>
<proteinExistence type="predicted"/>
<sequence>MSLTKTRRYINILKDFNIEKDFGHIKYHNSLERTIMESMVPERHGRTSQNDDGNMPMSKP</sequence>
<evidence type="ECO:0000256" key="1">
    <source>
        <dbReference type="SAM" id="MobiDB-lite"/>
    </source>
</evidence>